<dbReference type="InParanoid" id="A0A1B6PT83"/>
<proteinExistence type="predicted"/>
<name>A0A1B6PT83_SORBI</name>
<reference evidence="3" key="2">
    <citation type="journal article" date="2018" name="Plant J.">
        <title>The Sorghum bicolor reference genome: improved assembly, gene annotations, a transcriptome atlas, and signatures of genome organization.</title>
        <authorList>
            <person name="McCormick R.F."/>
            <person name="Truong S.K."/>
            <person name="Sreedasyam A."/>
            <person name="Jenkins J."/>
            <person name="Shu S."/>
            <person name="Sims D."/>
            <person name="Kennedy M."/>
            <person name="Amirebrahimi M."/>
            <person name="Weers B.D."/>
            <person name="McKinley B."/>
            <person name="Mattison A."/>
            <person name="Morishige D.T."/>
            <person name="Grimwood J."/>
            <person name="Schmutz J."/>
            <person name="Mullet J.E."/>
        </authorList>
    </citation>
    <scope>NUCLEOTIDE SEQUENCE [LARGE SCALE GENOMIC DNA]</scope>
    <source>
        <strain evidence="3">cv. BTx623</strain>
    </source>
</reference>
<dbReference type="PROSITE" id="PS51257">
    <property type="entry name" value="PROKAR_LIPOPROTEIN"/>
    <property type="match status" value="1"/>
</dbReference>
<keyword evidence="3" id="KW-1185">Reference proteome</keyword>
<sequence>MALLNKDAKALCFATLIVMAMVFSSCEAGGSRCSDFSPCDNILCEVHCDALGYNNPRPHCLYTKIRHMSDKCCC</sequence>
<protein>
    <submittedName>
        <fullName evidence="2">Uncharacterized protein</fullName>
    </submittedName>
</protein>
<feature type="signal peptide" evidence="1">
    <location>
        <begin position="1"/>
        <end position="28"/>
    </location>
</feature>
<dbReference type="OMA" id="ILCEVHC"/>
<gene>
    <name evidence="2" type="ORF">SORBI_3005G178200</name>
</gene>
<evidence type="ECO:0000313" key="3">
    <source>
        <dbReference type="Proteomes" id="UP000000768"/>
    </source>
</evidence>
<keyword evidence="1" id="KW-0732">Signal</keyword>
<accession>A0A1B6PT83</accession>
<dbReference type="AlphaFoldDB" id="A0A1B6PT83"/>
<dbReference type="EMBL" id="CM000764">
    <property type="protein sequence ID" value="KXG28878.1"/>
    <property type="molecule type" value="Genomic_DNA"/>
</dbReference>
<dbReference type="Proteomes" id="UP000000768">
    <property type="component" value="Chromosome 5"/>
</dbReference>
<feature type="chain" id="PRO_5008589148" evidence="1">
    <location>
        <begin position="29"/>
        <end position="74"/>
    </location>
</feature>
<organism evidence="2 3">
    <name type="scientific">Sorghum bicolor</name>
    <name type="common">Sorghum</name>
    <name type="synonym">Sorghum vulgare</name>
    <dbReference type="NCBI Taxonomy" id="4558"/>
    <lineage>
        <taxon>Eukaryota</taxon>
        <taxon>Viridiplantae</taxon>
        <taxon>Streptophyta</taxon>
        <taxon>Embryophyta</taxon>
        <taxon>Tracheophyta</taxon>
        <taxon>Spermatophyta</taxon>
        <taxon>Magnoliopsida</taxon>
        <taxon>Liliopsida</taxon>
        <taxon>Poales</taxon>
        <taxon>Poaceae</taxon>
        <taxon>PACMAD clade</taxon>
        <taxon>Panicoideae</taxon>
        <taxon>Andropogonodae</taxon>
        <taxon>Andropogoneae</taxon>
        <taxon>Sorghinae</taxon>
        <taxon>Sorghum</taxon>
    </lineage>
</organism>
<reference evidence="2 3" key="1">
    <citation type="journal article" date="2009" name="Nature">
        <title>The Sorghum bicolor genome and the diversification of grasses.</title>
        <authorList>
            <person name="Paterson A.H."/>
            <person name="Bowers J.E."/>
            <person name="Bruggmann R."/>
            <person name="Dubchak I."/>
            <person name="Grimwood J."/>
            <person name="Gundlach H."/>
            <person name="Haberer G."/>
            <person name="Hellsten U."/>
            <person name="Mitros T."/>
            <person name="Poliakov A."/>
            <person name="Schmutz J."/>
            <person name="Spannagl M."/>
            <person name="Tang H."/>
            <person name="Wang X."/>
            <person name="Wicker T."/>
            <person name="Bharti A.K."/>
            <person name="Chapman J."/>
            <person name="Feltus F.A."/>
            <person name="Gowik U."/>
            <person name="Grigoriev I.V."/>
            <person name="Lyons E."/>
            <person name="Maher C.A."/>
            <person name="Martis M."/>
            <person name="Narechania A."/>
            <person name="Otillar R.P."/>
            <person name="Penning B.W."/>
            <person name="Salamov A.A."/>
            <person name="Wang Y."/>
            <person name="Zhang L."/>
            <person name="Carpita N.C."/>
            <person name="Freeling M."/>
            <person name="Gingle A.R."/>
            <person name="Hash C.T."/>
            <person name="Keller B."/>
            <person name="Klein P."/>
            <person name="Kresovich S."/>
            <person name="McCann M.C."/>
            <person name="Ming R."/>
            <person name="Peterson D.G."/>
            <person name="Mehboob-ur-Rahman"/>
            <person name="Ware D."/>
            <person name="Westhoff P."/>
            <person name="Mayer K.F."/>
            <person name="Messing J."/>
            <person name="Rokhsar D.S."/>
        </authorList>
    </citation>
    <scope>NUCLEOTIDE SEQUENCE [LARGE SCALE GENOMIC DNA]</scope>
    <source>
        <strain evidence="3">cv. BTx623</strain>
    </source>
</reference>
<evidence type="ECO:0000313" key="2">
    <source>
        <dbReference type="EMBL" id="KXG28878.1"/>
    </source>
</evidence>
<dbReference type="Gramene" id="KXG28878">
    <property type="protein sequence ID" value="KXG28878"/>
    <property type="gene ID" value="SORBI_3005G178200"/>
</dbReference>
<evidence type="ECO:0000256" key="1">
    <source>
        <dbReference type="SAM" id="SignalP"/>
    </source>
</evidence>